<organism evidence="4 5">
    <name type="scientific">Streptosporangium brasiliense</name>
    <dbReference type="NCBI Taxonomy" id="47480"/>
    <lineage>
        <taxon>Bacteria</taxon>
        <taxon>Bacillati</taxon>
        <taxon>Actinomycetota</taxon>
        <taxon>Actinomycetes</taxon>
        <taxon>Streptosporangiales</taxon>
        <taxon>Streptosporangiaceae</taxon>
        <taxon>Streptosporangium</taxon>
    </lineage>
</organism>
<name>A0ABT9QXP4_9ACTN</name>
<feature type="compositionally biased region" description="Low complexity" evidence="2">
    <location>
        <begin position="14"/>
        <end position="26"/>
    </location>
</feature>
<gene>
    <name evidence="4" type="ORF">J2S55_000641</name>
</gene>
<dbReference type="InterPro" id="IPR007173">
    <property type="entry name" value="ALO_C"/>
</dbReference>
<evidence type="ECO:0000259" key="3">
    <source>
        <dbReference type="Pfam" id="PF04030"/>
    </source>
</evidence>
<reference evidence="4 5" key="1">
    <citation type="submission" date="2023-07" db="EMBL/GenBank/DDBJ databases">
        <title>Sequencing the genomes of 1000 actinobacteria strains.</title>
        <authorList>
            <person name="Klenk H.-P."/>
        </authorList>
    </citation>
    <scope>NUCLEOTIDE SEQUENCE [LARGE SCALE GENOMIC DNA]</scope>
    <source>
        <strain evidence="4 5">DSM 44109</strain>
    </source>
</reference>
<sequence length="274" mass="29846">MTRGRAVESCPDTAGGPVEEPGPAPARGAVVGAGALGIVTRVTLDTVPAFDVRQEVRENLPWARLEDHFEEIFSAAYSASLFTDWRGPLINQVWLKRRADAAGPWEAGARWLGATPARADLHPLPGMPAANCTRQMGVPGPWHERLPHFRLDFTPSSGEELQSEYLLPRRHALAALGALDGVRDQVASVLQVSEIRTVAADDLWMSPSYGEETVAVHFTWKKDWPAVRRVLAVVEERLEPFDARPHWGTLRHAPGPPALPLPAAAGLPAAARRL</sequence>
<dbReference type="Pfam" id="PF04030">
    <property type="entry name" value="ALO"/>
    <property type="match status" value="1"/>
</dbReference>
<dbReference type="Gene3D" id="3.30.70.2520">
    <property type="match status" value="1"/>
</dbReference>
<evidence type="ECO:0000256" key="1">
    <source>
        <dbReference type="ARBA" id="ARBA00023002"/>
    </source>
</evidence>
<comment type="caution">
    <text evidence="4">The sequence shown here is derived from an EMBL/GenBank/DDBJ whole genome shotgun (WGS) entry which is preliminary data.</text>
</comment>
<dbReference type="PANTHER" id="PTHR43762:SF1">
    <property type="entry name" value="D-ARABINONO-1,4-LACTONE OXIDASE"/>
    <property type="match status" value="1"/>
</dbReference>
<dbReference type="RefSeq" id="WP_306857148.1">
    <property type="nucleotide sequence ID" value="NZ_JAUSRB010000001.1"/>
</dbReference>
<protein>
    <recommendedName>
        <fullName evidence="3">D-arabinono-1,4-lactone oxidase C-terminal domain-containing protein</fullName>
    </recommendedName>
</protein>
<feature type="region of interest" description="Disordered" evidence="2">
    <location>
        <begin position="1"/>
        <end position="26"/>
    </location>
</feature>
<keyword evidence="5" id="KW-1185">Reference proteome</keyword>
<evidence type="ECO:0000256" key="2">
    <source>
        <dbReference type="SAM" id="MobiDB-lite"/>
    </source>
</evidence>
<keyword evidence="1" id="KW-0560">Oxidoreductase</keyword>
<dbReference type="InterPro" id="IPR010031">
    <property type="entry name" value="FAD_lactone_oxidase-like"/>
</dbReference>
<evidence type="ECO:0000313" key="4">
    <source>
        <dbReference type="EMBL" id="MDP9861382.1"/>
    </source>
</evidence>
<evidence type="ECO:0000313" key="5">
    <source>
        <dbReference type="Proteomes" id="UP001230426"/>
    </source>
</evidence>
<dbReference type="PANTHER" id="PTHR43762">
    <property type="entry name" value="L-GULONOLACTONE OXIDASE"/>
    <property type="match status" value="1"/>
</dbReference>
<dbReference type="Proteomes" id="UP001230426">
    <property type="component" value="Unassembled WGS sequence"/>
</dbReference>
<dbReference type="Gene3D" id="3.30.70.2530">
    <property type="match status" value="1"/>
</dbReference>
<accession>A0ABT9QXP4</accession>
<proteinExistence type="predicted"/>
<dbReference type="EMBL" id="JAUSRB010000001">
    <property type="protein sequence ID" value="MDP9861382.1"/>
    <property type="molecule type" value="Genomic_DNA"/>
</dbReference>
<feature type="domain" description="D-arabinono-1,4-lactone oxidase C-terminal" evidence="3">
    <location>
        <begin position="162"/>
        <end position="248"/>
    </location>
</feature>